<keyword evidence="2" id="KW-1185">Reference proteome</keyword>
<comment type="caution">
    <text evidence="1">The sequence shown here is derived from an EMBL/GenBank/DDBJ whole genome shotgun (WGS) entry which is preliminary data.</text>
</comment>
<organism evidence="1 2">
    <name type="scientific">Dendrobium thyrsiflorum</name>
    <name type="common">Pinecone-like raceme dendrobium</name>
    <name type="synonym">Orchid</name>
    <dbReference type="NCBI Taxonomy" id="117978"/>
    <lineage>
        <taxon>Eukaryota</taxon>
        <taxon>Viridiplantae</taxon>
        <taxon>Streptophyta</taxon>
        <taxon>Embryophyta</taxon>
        <taxon>Tracheophyta</taxon>
        <taxon>Spermatophyta</taxon>
        <taxon>Magnoliopsida</taxon>
        <taxon>Liliopsida</taxon>
        <taxon>Asparagales</taxon>
        <taxon>Orchidaceae</taxon>
        <taxon>Epidendroideae</taxon>
        <taxon>Malaxideae</taxon>
        <taxon>Dendrobiinae</taxon>
        <taxon>Dendrobium</taxon>
    </lineage>
</organism>
<reference evidence="1 2" key="1">
    <citation type="journal article" date="2024" name="Plant Biotechnol. J.">
        <title>Dendrobium thyrsiflorum genome and its molecular insights into genes involved in important horticultural traits.</title>
        <authorList>
            <person name="Chen B."/>
            <person name="Wang J.Y."/>
            <person name="Zheng P.J."/>
            <person name="Li K.L."/>
            <person name="Liang Y.M."/>
            <person name="Chen X.F."/>
            <person name="Zhang C."/>
            <person name="Zhao X."/>
            <person name="He X."/>
            <person name="Zhang G.Q."/>
            <person name="Liu Z.J."/>
            <person name="Xu Q."/>
        </authorList>
    </citation>
    <scope>NUCLEOTIDE SEQUENCE [LARGE SCALE GENOMIC DNA]</scope>
    <source>
        <strain evidence="1">GZMU011</strain>
    </source>
</reference>
<accession>A0ABD0VNL2</accession>
<sequence length="104" mass="11976">MHAPMVVDMDVGILPNHPTQHSQALDSRIRGNWSEHMQMENLACSSRNVAFELLALCEVYPTLQLKGSFRSKDKSVGEHVFVHARARERHTEIRKAEKARHLKY</sequence>
<proteinExistence type="predicted"/>
<evidence type="ECO:0000313" key="1">
    <source>
        <dbReference type="EMBL" id="KAL0926709.1"/>
    </source>
</evidence>
<dbReference type="AlphaFoldDB" id="A0ABD0VNL2"/>
<dbReference type="EMBL" id="JANQDX010000003">
    <property type="protein sequence ID" value="KAL0926709.1"/>
    <property type="molecule type" value="Genomic_DNA"/>
</dbReference>
<evidence type="ECO:0000313" key="2">
    <source>
        <dbReference type="Proteomes" id="UP001552299"/>
    </source>
</evidence>
<name>A0ABD0VNL2_DENTH</name>
<protein>
    <submittedName>
        <fullName evidence="1">Uncharacterized protein</fullName>
    </submittedName>
</protein>
<gene>
    <name evidence="1" type="ORF">M5K25_002952</name>
</gene>
<dbReference type="Proteomes" id="UP001552299">
    <property type="component" value="Unassembled WGS sequence"/>
</dbReference>